<evidence type="ECO:0000313" key="4">
    <source>
        <dbReference type="Proteomes" id="UP001597387"/>
    </source>
</evidence>
<dbReference type="EMBL" id="JBHUHZ010000004">
    <property type="protein sequence ID" value="MFD2164477.1"/>
    <property type="molecule type" value="Genomic_DNA"/>
</dbReference>
<dbReference type="InterPro" id="IPR011250">
    <property type="entry name" value="OMP/PagP_B-barrel"/>
</dbReference>
<protein>
    <submittedName>
        <fullName evidence="3">DUF6089 family protein</fullName>
    </submittedName>
</protein>
<dbReference type="InterPro" id="IPR045743">
    <property type="entry name" value="DUF6089"/>
</dbReference>
<dbReference type="RefSeq" id="WP_255901932.1">
    <property type="nucleotide sequence ID" value="NZ_JAFMZO010000002.1"/>
</dbReference>
<dbReference type="Pfam" id="PF19573">
    <property type="entry name" value="DUF6089"/>
    <property type="match status" value="1"/>
</dbReference>
<evidence type="ECO:0000313" key="3">
    <source>
        <dbReference type="EMBL" id="MFD2164477.1"/>
    </source>
</evidence>
<keyword evidence="1" id="KW-0732">Signal</keyword>
<dbReference type="Proteomes" id="UP001597387">
    <property type="component" value="Unassembled WGS sequence"/>
</dbReference>
<feature type="chain" id="PRO_5045497902" evidence="1">
    <location>
        <begin position="23"/>
        <end position="269"/>
    </location>
</feature>
<gene>
    <name evidence="3" type="ORF">ACFSJU_18880</name>
</gene>
<organism evidence="3 4">
    <name type="scientific">Paradesertivirga mongoliensis</name>
    <dbReference type="NCBI Taxonomy" id="2100740"/>
    <lineage>
        <taxon>Bacteria</taxon>
        <taxon>Pseudomonadati</taxon>
        <taxon>Bacteroidota</taxon>
        <taxon>Sphingobacteriia</taxon>
        <taxon>Sphingobacteriales</taxon>
        <taxon>Sphingobacteriaceae</taxon>
        <taxon>Paradesertivirga</taxon>
    </lineage>
</organism>
<dbReference type="SUPFAM" id="SSF56925">
    <property type="entry name" value="OMPA-like"/>
    <property type="match status" value="1"/>
</dbReference>
<accession>A0ABW4ZRN1</accession>
<sequence>MKLNFSAILLLVIVGVSNASFAQTWELGGFVGTSGYMGDLNPVNPFKVSNLAFGGQIKRNFDGYWSLKLNGAHGKIEAADSKSNDAHFRTRNLSFFSPVTELSLQTEFNFFSYIPSVSRRQYSPYLFAGIGFVAFDPQTEFQGNVYQLSAYATEGQQYKTIALTTPIGAGVKYNFSGKWTLGAEIGYRTAYTDYIDDVSKAYLAEQLDNPADPAYALRRALADRSPQVGVSEHSSGTQRGDYRKRDTYLFLGFTLSYTIFNVKCPVVDE</sequence>
<reference evidence="4" key="1">
    <citation type="journal article" date="2019" name="Int. J. Syst. Evol. Microbiol.">
        <title>The Global Catalogue of Microorganisms (GCM) 10K type strain sequencing project: providing services to taxonomists for standard genome sequencing and annotation.</title>
        <authorList>
            <consortium name="The Broad Institute Genomics Platform"/>
            <consortium name="The Broad Institute Genome Sequencing Center for Infectious Disease"/>
            <person name="Wu L."/>
            <person name="Ma J."/>
        </authorList>
    </citation>
    <scope>NUCLEOTIDE SEQUENCE [LARGE SCALE GENOMIC DNA]</scope>
    <source>
        <strain evidence="4">KCTC 42217</strain>
    </source>
</reference>
<dbReference type="Gene3D" id="2.40.160.20">
    <property type="match status" value="1"/>
</dbReference>
<feature type="signal peptide" evidence="1">
    <location>
        <begin position="1"/>
        <end position="22"/>
    </location>
</feature>
<evidence type="ECO:0000259" key="2">
    <source>
        <dbReference type="Pfam" id="PF19573"/>
    </source>
</evidence>
<name>A0ABW4ZRN1_9SPHI</name>
<comment type="caution">
    <text evidence="3">The sequence shown here is derived from an EMBL/GenBank/DDBJ whole genome shotgun (WGS) entry which is preliminary data.</text>
</comment>
<keyword evidence="4" id="KW-1185">Reference proteome</keyword>
<proteinExistence type="predicted"/>
<feature type="domain" description="DUF6089" evidence="2">
    <location>
        <begin position="8"/>
        <end position="197"/>
    </location>
</feature>
<evidence type="ECO:0000256" key="1">
    <source>
        <dbReference type="SAM" id="SignalP"/>
    </source>
</evidence>